<dbReference type="Pfam" id="PF10821">
    <property type="entry name" value="DUF2567"/>
    <property type="match status" value="1"/>
</dbReference>
<evidence type="ECO:0000256" key="1">
    <source>
        <dbReference type="SAM" id="Phobius"/>
    </source>
</evidence>
<protein>
    <recommendedName>
        <fullName evidence="4">DUF2567 domain-containing protein</fullName>
    </recommendedName>
</protein>
<organism evidence="2 3">
    <name type="scientific">Amycolatopsis arida</name>
    <dbReference type="NCBI Taxonomy" id="587909"/>
    <lineage>
        <taxon>Bacteria</taxon>
        <taxon>Bacillati</taxon>
        <taxon>Actinomycetota</taxon>
        <taxon>Actinomycetes</taxon>
        <taxon>Pseudonocardiales</taxon>
        <taxon>Pseudonocardiaceae</taxon>
        <taxon>Amycolatopsis</taxon>
    </lineage>
</organism>
<feature type="transmembrane region" description="Helical" evidence="1">
    <location>
        <begin position="35"/>
        <end position="57"/>
    </location>
</feature>
<name>A0A1I5XWP2_9PSEU</name>
<keyword evidence="3" id="KW-1185">Reference proteome</keyword>
<proteinExistence type="predicted"/>
<reference evidence="3" key="1">
    <citation type="submission" date="2016-10" db="EMBL/GenBank/DDBJ databases">
        <authorList>
            <person name="Varghese N."/>
            <person name="Submissions S."/>
        </authorList>
    </citation>
    <scope>NUCLEOTIDE SEQUENCE [LARGE SCALE GENOMIC DNA]</scope>
    <source>
        <strain evidence="3">CGMCC 4.5579</strain>
    </source>
</reference>
<dbReference type="InterPro" id="IPR021213">
    <property type="entry name" value="DUF2567"/>
</dbReference>
<accession>A0A1I5XWP2</accession>
<dbReference type="AlphaFoldDB" id="A0A1I5XWP2"/>
<keyword evidence="1" id="KW-1133">Transmembrane helix</keyword>
<dbReference type="EMBL" id="FOWW01000006">
    <property type="protein sequence ID" value="SFQ36368.1"/>
    <property type="molecule type" value="Genomic_DNA"/>
</dbReference>
<feature type="transmembrane region" description="Helical" evidence="1">
    <location>
        <begin position="87"/>
        <end position="108"/>
    </location>
</feature>
<gene>
    <name evidence="2" type="ORF">SAMN05421810_106299</name>
</gene>
<sequence>MTGSPVRSRRVAAEPGRALPGVPRERPRVVVKADLLPAIIVLSMVSLVGMPLGWLWARLAPPQRKRVMPEGEPVPLQLESWHRFDDLAIFLLLGLGAGVLAGVVLWLLRERRGPVLLVAAVAGSLVAGWVGTQLGPSLAKDRYPVAGAPNVGDVLTLAPVLESGWVLLAMPMGLSLAYGVLAAWNGHDDLGRRLG</sequence>
<keyword evidence="1" id="KW-0472">Membrane</keyword>
<keyword evidence="1" id="KW-0812">Transmembrane</keyword>
<evidence type="ECO:0008006" key="4">
    <source>
        <dbReference type="Google" id="ProtNLM"/>
    </source>
</evidence>
<dbReference type="STRING" id="587909.SAMN05421810_106299"/>
<evidence type="ECO:0000313" key="2">
    <source>
        <dbReference type="EMBL" id="SFQ36368.1"/>
    </source>
</evidence>
<feature type="transmembrane region" description="Helical" evidence="1">
    <location>
        <begin position="115"/>
        <end position="134"/>
    </location>
</feature>
<feature type="transmembrane region" description="Helical" evidence="1">
    <location>
        <begin position="165"/>
        <end position="184"/>
    </location>
</feature>
<dbReference type="RefSeq" id="WP_424923255.1">
    <property type="nucleotide sequence ID" value="NZ_FOWW01000006.1"/>
</dbReference>
<evidence type="ECO:0000313" key="3">
    <source>
        <dbReference type="Proteomes" id="UP000198727"/>
    </source>
</evidence>
<dbReference type="Proteomes" id="UP000198727">
    <property type="component" value="Unassembled WGS sequence"/>
</dbReference>